<dbReference type="AlphaFoldDB" id="A0A853AI40"/>
<sequence>MTDPRVQALVTRYEPQRTDDGMWELHFSATESELVPA</sequence>
<dbReference type="EMBL" id="JACCFJ010000001">
    <property type="protein sequence ID" value="NYI81943.1"/>
    <property type="molecule type" value="Genomic_DNA"/>
</dbReference>
<dbReference type="Proteomes" id="UP000587002">
    <property type="component" value="Unassembled WGS sequence"/>
</dbReference>
<accession>A0A853AI40</accession>
<evidence type="ECO:0000313" key="2">
    <source>
        <dbReference type="Proteomes" id="UP000587002"/>
    </source>
</evidence>
<reference evidence="1 2" key="1">
    <citation type="submission" date="2020-07" db="EMBL/GenBank/DDBJ databases">
        <title>Sequencing the genomes of 1000 actinobacteria strains.</title>
        <authorList>
            <person name="Klenk H.-P."/>
        </authorList>
    </citation>
    <scope>NUCLEOTIDE SEQUENCE [LARGE SCALE GENOMIC DNA]</scope>
    <source>
        <strain evidence="1 2">DSM 44065</strain>
    </source>
</reference>
<name>A0A853AI40_9PSEU</name>
<gene>
    <name evidence="1" type="ORF">HNR68_000573</name>
</gene>
<comment type="caution">
    <text evidence="1">The sequence shown here is derived from an EMBL/GenBank/DDBJ whole genome shotgun (WGS) entry which is preliminary data.</text>
</comment>
<proteinExistence type="predicted"/>
<keyword evidence="2" id="KW-1185">Reference proteome</keyword>
<evidence type="ECO:0000313" key="1">
    <source>
        <dbReference type="EMBL" id="NYI81943.1"/>
    </source>
</evidence>
<protein>
    <submittedName>
        <fullName evidence="1">Uncharacterized protein</fullName>
    </submittedName>
</protein>
<organism evidence="1 2">
    <name type="scientific">Saccharopolyspora hordei</name>
    <dbReference type="NCBI Taxonomy" id="1838"/>
    <lineage>
        <taxon>Bacteria</taxon>
        <taxon>Bacillati</taxon>
        <taxon>Actinomycetota</taxon>
        <taxon>Actinomycetes</taxon>
        <taxon>Pseudonocardiales</taxon>
        <taxon>Pseudonocardiaceae</taxon>
        <taxon>Saccharopolyspora</taxon>
    </lineage>
</organism>